<evidence type="ECO:0000256" key="6">
    <source>
        <dbReference type="ARBA" id="ARBA00022840"/>
    </source>
</evidence>
<dbReference type="NCBIfam" id="TIGR01498">
    <property type="entry name" value="folK"/>
    <property type="match status" value="1"/>
</dbReference>
<evidence type="ECO:0000313" key="10">
    <source>
        <dbReference type="EMBL" id="CAB4738151.1"/>
    </source>
</evidence>
<dbReference type="CDD" id="cd00483">
    <property type="entry name" value="HPPK"/>
    <property type="match status" value="1"/>
</dbReference>
<dbReference type="InterPro" id="IPR035907">
    <property type="entry name" value="Hppk_sf"/>
</dbReference>
<dbReference type="Pfam" id="PF01288">
    <property type="entry name" value="HPPK"/>
    <property type="match status" value="1"/>
</dbReference>
<evidence type="ECO:0000256" key="2">
    <source>
        <dbReference type="ARBA" id="ARBA00013253"/>
    </source>
</evidence>
<dbReference type="SUPFAM" id="SSF55083">
    <property type="entry name" value="6-hydroxymethyl-7,8-dihydropterin pyrophosphokinase, HPPK"/>
    <property type="match status" value="1"/>
</dbReference>
<dbReference type="EMBL" id="CAEZSF010000006">
    <property type="protein sequence ID" value="CAB4529988.1"/>
    <property type="molecule type" value="Genomic_DNA"/>
</dbReference>
<proteinExistence type="predicted"/>
<keyword evidence="7" id="KW-0289">Folate biosynthesis</keyword>
<dbReference type="PROSITE" id="PS00794">
    <property type="entry name" value="HPPK"/>
    <property type="match status" value="1"/>
</dbReference>
<dbReference type="GO" id="GO:0046654">
    <property type="term" value="P:tetrahydrofolate biosynthetic process"/>
    <property type="evidence" value="ECO:0007669"/>
    <property type="project" value="UniProtKB-UniPathway"/>
</dbReference>
<dbReference type="GO" id="GO:0016301">
    <property type="term" value="F:kinase activity"/>
    <property type="evidence" value="ECO:0007669"/>
    <property type="project" value="UniProtKB-KW"/>
</dbReference>
<evidence type="ECO:0000256" key="5">
    <source>
        <dbReference type="ARBA" id="ARBA00022777"/>
    </source>
</evidence>
<dbReference type="AlphaFoldDB" id="A0A6J6AUJ6"/>
<organism evidence="9">
    <name type="scientific">freshwater metagenome</name>
    <dbReference type="NCBI Taxonomy" id="449393"/>
    <lineage>
        <taxon>unclassified sequences</taxon>
        <taxon>metagenomes</taxon>
        <taxon>ecological metagenomes</taxon>
    </lineage>
</organism>
<keyword evidence="6" id="KW-0067">ATP-binding</keyword>
<reference evidence="9" key="1">
    <citation type="submission" date="2020-05" db="EMBL/GenBank/DDBJ databases">
        <authorList>
            <person name="Chiriac C."/>
            <person name="Salcher M."/>
            <person name="Ghai R."/>
            <person name="Kavagutti S V."/>
        </authorList>
    </citation>
    <scope>NUCLEOTIDE SEQUENCE</scope>
</reference>
<dbReference type="PANTHER" id="PTHR43071">
    <property type="entry name" value="2-AMINO-4-HYDROXY-6-HYDROXYMETHYLDIHYDROPTERIDINE PYROPHOSPHOKINASE"/>
    <property type="match status" value="1"/>
</dbReference>
<evidence type="ECO:0000256" key="1">
    <source>
        <dbReference type="ARBA" id="ARBA00005051"/>
    </source>
</evidence>
<evidence type="ECO:0000256" key="4">
    <source>
        <dbReference type="ARBA" id="ARBA00022741"/>
    </source>
</evidence>
<comment type="pathway">
    <text evidence="1">Cofactor biosynthesis; tetrahydrofolate biosynthesis; 2-amino-4-hydroxy-6-hydroxymethyl-7,8-dihydropteridine diphosphate from 7,8-dihydroneopterin triphosphate: step 4/4.</text>
</comment>
<feature type="domain" description="7,8-dihydro-6-hydroxymethylpterin-pyrophosphokinase" evidence="8">
    <location>
        <begin position="99"/>
        <end position="110"/>
    </location>
</feature>
<dbReference type="InterPro" id="IPR000550">
    <property type="entry name" value="Hppk"/>
</dbReference>
<dbReference type="GO" id="GO:0005524">
    <property type="term" value="F:ATP binding"/>
    <property type="evidence" value="ECO:0007669"/>
    <property type="project" value="UniProtKB-KW"/>
</dbReference>
<dbReference type="EMBL" id="CAEZYU010000030">
    <property type="protein sequence ID" value="CAB4738151.1"/>
    <property type="molecule type" value="Genomic_DNA"/>
</dbReference>
<keyword evidence="3" id="KW-0808">Transferase</keyword>
<dbReference type="GO" id="GO:0046656">
    <property type="term" value="P:folic acid biosynthetic process"/>
    <property type="evidence" value="ECO:0007669"/>
    <property type="project" value="UniProtKB-KW"/>
</dbReference>
<dbReference type="GO" id="GO:0003848">
    <property type="term" value="F:2-amino-4-hydroxy-6-hydroxymethyldihydropteridine diphosphokinase activity"/>
    <property type="evidence" value="ECO:0007669"/>
    <property type="project" value="UniProtKB-EC"/>
</dbReference>
<accession>A0A6J6AUJ6</accession>
<dbReference type="Gene3D" id="3.30.70.560">
    <property type="entry name" value="7,8-Dihydro-6-hydroxymethylpterin-pyrophosphokinase HPPK"/>
    <property type="match status" value="1"/>
</dbReference>
<evidence type="ECO:0000256" key="3">
    <source>
        <dbReference type="ARBA" id="ARBA00022679"/>
    </source>
</evidence>
<keyword evidence="5" id="KW-0418">Kinase</keyword>
<sequence>MISSESAAAQESRQLAPVRAFLSLGSNLGDRRAYLKAAVDSLPDVVAVSPLYETDPVGGPEQGAYLNLVVELATSLSPDQLLGICHRIETASDRVRDVRWGARTLDIDILWMQGIVQDSERLTIPHPRWKERRFVLAPLRDLAPDLVSEVELNLAEGTVIQVEPLFER</sequence>
<dbReference type="EC" id="2.7.6.3" evidence="2"/>
<dbReference type="UniPathway" id="UPA00077">
    <property type="reaction ID" value="UER00155"/>
</dbReference>
<keyword evidence="4" id="KW-0547">Nucleotide-binding</keyword>
<name>A0A6J6AUJ6_9ZZZZ</name>
<evidence type="ECO:0000313" key="11">
    <source>
        <dbReference type="EMBL" id="CAB4910881.1"/>
    </source>
</evidence>
<gene>
    <name evidence="9" type="ORF">UFOPK1358_00126</name>
    <name evidence="10" type="ORF">UFOPK2766_00843</name>
    <name evidence="11" type="ORF">UFOPK3519_01407</name>
</gene>
<evidence type="ECO:0000256" key="7">
    <source>
        <dbReference type="ARBA" id="ARBA00022909"/>
    </source>
</evidence>
<dbReference type="PANTHER" id="PTHR43071:SF1">
    <property type="entry name" value="2-AMINO-4-HYDROXY-6-HYDROXYMETHYLDIHYDROPTERIDINE PYROPHOSPHOKINASE"/>
    <property type="match status" value="1"/>
</dbReference>
<dbReference type="EMBL" id="CAFBMG010000131">
    <property type="protein sequence ID" value="CAB4910881.1"/>
    <property type="molecule type" value="Genomic_DNA"/>
</dbReference>
<protein>
    <recommendedName>
        <fullName evidence="2">2-amino-4-hydroxy-6-hydroxymethyldihydropteridine diphosphokinase</fullName>
        <ecNumber evidence="2">2.7.6.3</ecNumber>
    </recommendedName>
</protein>
<evidence type="ECO:0000313" key="9">
    <source>
        <dbReference type="EMBL" id="CAB4529988.1"/>
    </source>
</evidence>
<evidence type="ECO:0000259" key="8">
    <source>
        <dbReference type="PROSITE" id="PS00794"/>
    </source>
</evidence>